<keyword evidence="4" id="KW-0804">Transcription</keyword>
<comment type="caution">
    <text evidence="6">The sequence shown here is derived from an EMBL/GenBank/DDBJ whole genome shotgun (WGS) entry which is preliminary data.</text>
</comment>
<dbReference type="Pfam" id="PF13411">
    <property type="entry name" value="MerR_1"/>
    <property type="match status" value="1"/>
</dbReference>
<keyword evidence="3" id="KW-0238">DNA-binding</keyword>
<organism evidence="6 7">
    <name type="scientific">Salinicoccus roseus</name>
    <dbReference type="NCBI Taxonomy" id="45670"/>
    <lineage>
        <taxon>Bacteria</taxon>
        <taxon>Bacillati</taxon>
        <taxon>Bacillota</taxon>
        <taxon>Bacilli</taxon>
        <taxon>Bacillales</taxon>
        <taxon>Staphylococcaceae</taxon>
        <taxon>Salinicoccus</taxon>
    </lineage>
</organism>
<dbReference type="InterPro" id="IPR009061">
    <property type="entry name" value="DNA-bd_dom_put_sf"/>
</dbReference>
<keyword evidence="2" id="KW-0805">Transcription regulation</keyword>
<dbReference type="PANTHER" id="PTHR30204:SF65">
    <property type="entry name" value="HTH-TYPE TRANSCRIPTIONAL REGULATOR TNRA"/>
    <property type="match status" value="1"/>
</dbReference>
<proteinExistence type="predicted"/>
<protein>
    <submittedName>
        <fullName evidence="6">MerR family transcriptional regulator</fullName>
    </submittedName>
</protein>
<dbReference type="EMBL" id="JABEVU030000001">
    <property type="protein sequence ID" value="MDB0579997.1"/>
    <property type="molecule type" value="Genomic_DNA"/>
</dbReference>
<dbReference type="SUPFAM" id="SSF46955">
    <property type="entry name" value="Putative DNA-binding domain"/>
    <property type="match status" value="1"/>
</dbReference>
<evidence type="ECO:0000256" key="1">
    <source>
        <dbReference type="ARBA" id="ARBA00022491"/>
    </source>
</evidence>
<name>A0ABT4YH19_9STAP</name>
<evidence type="ECO:0000256" key="4">
    <source>
        <dbReference type="ARBA" id="ARBA00023163"/>
    </source>
</evidence>
<evidence type="ECO:0000259" key="5">
    <source>
        <dbReference type="PROSITE" id="PS50937"/>
    </source>
</evidence>
<keyword evidence="7" id="KW-1185">Reference proteome</keyword>
<dbReference type="InterPro" id="IPR000551">
    <property type="entry name" value="MerR-type_HTH_dom"/>
</dbReference>
<gene>
    <name evidence="6" type="ORF">F7P68_0005610</name>
</gene>
<dbReference type="InterPro" id="IPR047057">
    <property type="entry name" value="MerR_fam"/>
</dbReference>
<sequence length="113" mass="13326">MIILDKDQMRRNTAIFPMSSAMKLTGLTARQIRYYESLSLISPERTPGNHRIFSMNDLDILLSIQNYMEKGFTMKRIGEILNEPHKVDTPEILKYNEYQRPLLNRGDLSRFFQ</sequence>
<reference evidence="6 7" key="2">
    <citation type="submission" date="2022-12" db="EMBL/GenBank/DDBJ databases">
        <title>Genome analysis and biological profiling of marine Salinicoccus roseus MOSEL-ME25.</title>
        <authorList>
            <person name="Mirza F.T."/>
            <person name="Xie Y."/>
            <person name="Shinwari Z.K."/>
        </authorList>
    </citation>
    <scope>NUCLEOTIDE SEQUENCE [LARGE SCALE GENOMIC DNA]</scope>
    <source>
        <strain evidence="6 7">MOSEL-ME25</strain>
    </source>
</reference>
<dbReference type="PANTHER" id="PTHR30204">
    <property type="entry name" value="REDOX-CYCLING DRUG-SENSING TRANSCRIPTIONAL ACTIVATOR SOXR"/>
    <property type="match status" value="1"/>
</dbReference>
<feature type="domain" description="HTH merR-type" evidence="5">
    <location>
        <begin position="15"/>
        <end position="83"/>
    </location>
</feature>
<dbReference type="SMART" id="SM00422">
    <property type="entry name" value="HTH_MERR"/>
    <property type="match status" value="1"/>
</dbReference>
<dbReference type="Proteomes" id="UP000527860">
    <property type="component" value="Unassembled WGS sequence"/>
</dbReference>
<evidence type="ECO:0000256" key="2">
    <source>
        <dbReference type="ARBA" id="ARBA00023015"/>
    </source>
</evidence>
<dbReference type="PROSITE" id="PS50937">
    <property type="entry name" value="HTH_MERR_2"/>
    <property type="match status" value="1"/>
</dbReference>
<accession>A0ABT4YH19</accession>
<evidence type="ECO:0000313" key="7">
    <source>
        <dbReference type="Proteomes" id="UP000527860"/>
    </source>
</evidence>
<evidence type="ECO:0000313" key="6">
    <source>
        <dbReference type="EMBL" id="MDB0579997.1"/>
    </source>
</evidence>
<keyword evidence="1" id="KW-0678">Repressor</keyword>
<reference evidence="7" key="1">
    <citation type="submission" date="2020-04" db="EMBL/GenBank/DDBJ databases">
        <title>Genome analysis and biological profiling of marine Cellulosimicrobium funkei MOSEL-ME6.</title>
        <authorList>
            <person name="Tanveer F."/>
            <person name="Xie Y."/>
            <person name="Shinwari Z.K."/>
        </authorList>
    </citation>
    <scope>NUCLEOTIDE SEQUENCE [LARGE SCALE GENOMIC DNA]</scope>
    <source>
        <strain evidence="7">MOSEL-ME25</strain>
    </source>
</reference>
<evidence type="ECO:0000256" key="3">
    <source>
        <dbReference type="ARBA" id="ARBA00023125"/>
    </source>
</evidence>
<dbReference type="Gene3D" id="1.10.1660.10">
    <property type="match status" value="1"/>
</dbReference>